<dbReference type="PROSITE" id="PS51257">
    <property type="entry name" value="PROKAR_LIPOPROTEIN"/>
    <property type="match status" value="1"/>
</dbReference>
<dbReference type="EMBL" id="JANJZL010000003">
    <property type="protein sequence ID" value="MCR2043629.1"/>
    <property type="molecule type" value="Genomic_DNA"/>
</dbReference>
<evidence type="ECO:0000313" key="2">
    <source>
        <dbReference type="Proteomes" id="UP001142078"/>
    </source>
</evidence>
<dbReference type="OrthoDB" id="1707591at2"/>
<reference evidence="1" key="1">
    <citation type="submission" date="2022-07" db="EMBL/GenBank/DDBJ databases">
        <title>Enhanced cultured diversity of the mouse gut microbiota enables custom-made synthetic communities.</title>
        <authorList>
            <person name="Afrizal A."/>
        </authorList>
    </citation>
    <scope>NUCLEOTIDE SEQUENCE</scope>
    <source>
        <strain evidence="1">DSM 29482</strain>
    </source>
</reference>
<protein>
    <submittedName>
        <fullName evidence="1">Uncharacterized protein</fullName>
    </submittedName>
</protein>
<dbReference type="AlphaFoldDB" id="A0A9X2MH79"/>
<proteinExistence type="predicted"/>
<sequence length="320" mass="37625">MRKKRYLFLIIGLVLIVLVSSCTSKDVVVENKNSSKKVQEESKSSKEDDLEKIMIQFKTLISENKEPDEVVEFIDENIEKVSKKESVDMIKEFEKLQENYIALYTEELHKENRQQTLAKLYPNSDIDPKKIEEIKDEELKKIISKMIKGRYKIVNEEGFYFPKIDYEIFKKYEKNLSDELKEYLNIKVVESDSPAIIDGEITVSWDELGNRLIKIEKYLTKYPKGIKCEEVMRIYGEYLVMYMSGSDNTPIYNAKDKKIKKDIFDNYKKIVSNNKDTITANVINEYMKIIEKNNHISDSVVTSRLVELYNEAIGRFEECE</sequence>
<name>A0A9X2MH79_9FIRM</name>
<organism evidence="1 2">
    <name type="scientific">Anaerosalibacter massiliensis</name>
    <dbReference type="NCBI Taxonomy" id="1347392"/>
    <lineage>
        <taxon>Bacteria</taxon>
        <taxon>Bacillati</taxon>
        <taxon>Bacillota</taxon>
        <taxon>Tissierellia</taxon>
        <taxon>Tissierellales</taxon>
        <taxon>Sporanaerobacteraceae</taxon>
        <taxon>Anaerosalibacter</taxon>
    </lineage>
</organism>
<evidence type="ECO:0000313" key="1">
    <source>
        <dbReference type="EMBL" id="MCR2043629.1"/>
    </source>
</evidence>
<dbReference type="Proteomes" id="UP001142078">
    <property type="component" value="Unassembled WGS sequence"/>
</dbReference>
<accession>A0A9X2MH79</accession>
<gene>
    <name evidence="1" type="ORF">NSA23_05790</name>
</gene>
<keyword evidence="2" id="KW-1185">Reference proteome</keyword>
<dbReference type="RefSeq" id="WP_042680453.1">
    <property type="nucleotide sequence ID" value="NZ_CABKTM010000019.1"/>
</dbReference>
<comment type="caution">
    <text evidence="1">The sequence shown here is derived from an EMBL/GenBank/DDBJ whole genome shotgun (WGS) entry which is preliminary data.</text>
</comment>